<proteinExistence type="predicted"/>
<keyword evidence="2" id="KW-0238">DNA-binding</keyword>
<sequence length="310" mass="35941">MEEWTEGRTFHPGYRMGLLCRREGIMPKETRKLPSTFKYALILIEEGHGMIEIGTQVYPILSPGVYCCQPQEQISLTASMPLSSYILSFTPSVLNERLGNLDAPEEEGHGFTVTDSQDLWLLEPFTERKDGYCGCIPLDPSAAKHVAELLEEMSTNLQEQMDYYWPCRSRSYLMELLFLIRRSYQRAVFTPAAVPHNVPDTVKPVLEYLHTHYREKIKLEDLTSVFHLNKTTLGEQFKRSTGLSLIAYVNKLRMTMADSMLRNTLLPTTEIMERIGFRDDAHFIRHFRKYSGYSPAEYRNKYCWMLKGHS</sequence>
<accession>A0A3S1CYD8</accession>
<keyword evidence="3" id="KW-0804">Transcription</keyword>
<dbReference type="GO" id="GO:0043565">
    <property type="term" value="F:sequence-specific DNA binding"/>
    <property type="evidence" value="ECO:0007669"/>
    <property type="project" value="InterPro"/>
</dbReference>
<dbReference type="PRINTS" id="PR00032">
    <property type="entry name" value="HTHARAC"/>
</dbReference>
<keyword evidence="6" id="KW-1185">Reference proteome</keyword>
<dbReference type="RefSeq" id="WP_127199475.1">
    <property type="nucleotide sequence ID" value="NZ_RZNX01000004.1"/>
</dbReference>
<evidence type="ECO:0000259" key="4">
    <source>
        <dbReference type="PROSITE" id="PS01124"/>
    </source>
</evidence>
<dbReference type="PANTHER" id="PTHR43280">
    <property type="entry name" value="ARAC-FAMILY TRANSCRIPTIONAL REGULATOR"/>
    <property type="match status" value="1"/>
</dbReference>
<feature type="domain" description="HTH araC/xylS-type" evidence="4">
    <location>
        <begin position="203"/>
        <end position="301"/>
    </location>
</feature>
<dbReference type="Proteomes" id="UP000272464">
    <property type="component" value="Unassembled WGS sequence"/>
</dbReference>
<evidence type="ECO:0000256" key="2">
    <source>
        <dbReference type="ARBA" id="ARBA00023125"/>
    </source>
</evidence>
<organism evidence="5 6">
    <name type="scientific">Paenibacillus zeisoli</name>
    <dbReference type="NCBI Taxonomy" id="2496267"/>
    <lineage>
        <taxon>Bacteria</taxon>
        <taxon>Bacillati</taxon>
        <taxon>Bacillota</taxon>
        <taxon>Bacilli</taxon>
        <taxon>Bacillales</taxon>
        <taxon>Paenibacillaceae</taxon>
        <taxon>Paenibacillus</taxon>
    </lineage>
</organism>
<comment type="caution">
    <text evidence="5">The sequence shown here is derived from an EMBL/GenBank/DDBJ whole genome shotgun (WGS) entry which is preliminary data.</text>
</comment>
<evidence type="ECO:0000313" key="6">
    <source>
        <dbReference type="Proteomes" id="UP000272464"/>
    </source>
</evidence>
<evidence type="ECO:0000256" key="3">
    <source>
        <dbReference type="ARBA" id="ARBA00023163"/>
    </source>
</evidence>
<evidence type="ECO:0000313" key="5">
    <source>
        <dbReference type="EMBL" id="RUT30543.1"/>
    </source>
</evidence>
<gene>
    <name evidence="5" type="ORF">EJP77_11990</name>
</gene>
<dbReference type="Gene3D" id="1.10.10.60">
    <property type="entry name" value="Homeodomain-like"/>
    <property type="match status" value="2"/>
</dbReference>
<dbReference type="EMBL" id="RZNX01000004">
    <property type="protein sequence ID" value="RUT30543.1"/>
    <property type="molecule type" value="Genomic_DNA"/>
</dbReference>
<dbReference type="AlphaFoldDB" id="A0A3S1CYD8"/>
<evidence type="ECO:0000256" key="1">
    <source>
        <dbReference type="ARBA" id="ARBA00023015"/>
    </source>
</evidence>
<dbReference type="GO" id="GO:0003700">
    <property type="term" value="F:DNA-binding transcription factor activity"/>
    <property type="evidence" value="ECO:0007669"/>
    <property type="project" value="InterPro"/>
</dbReference>
<dbReference type="PANTHER" id="PTHR43280:SF28">
    <property type="entry name" value="HTH-TYPE TRANSCRIPTIONAL ACTIVATOR RHAS"/>
    <property type="match status" value="1"/>
</dbReference>
<keyword evidence="1" id="KW-0805">Transcription regulation</keyword>
<protein>
    <submittedName>
        <fullName evidence="5">AraC family transcriptional regulator</fullName>
    </submittedName>
</protein>
<dbReference type="PROSITE" id="PS01124">
    <property type="entry name" value="HTH_ARAC_FAMILY_2"/>
    <property type="match status" value="1"/>
</dbReference>
<dbReference type="OrthoDB" id="9778008at2"/>
<dbReference type="SMART" id="SM00342">
    <property type="entry name" value="HTH_ARAC"/>
    <property type="match status" value="1"/>
</dbReference>
<reference evidence="5 6" key="1">
    <citation type="submission" date="2018-12" db="EMBL/GenBank/DDBJ databases">
        <authorList>
            <person name="Sun L."/>
            <person name="Chen Z."/>
        </authorList>
    </citation>
    <scope>NUCLEOTIDE SEQUENCE [LARGE SCALE GENOMIC DNA]</scope>
    <source>
        <strain evidence="5 6">3-5-3</strain>
    </source>
</reference>
<dbReference type="Pfam" id="PF12833">
    <property type="entry name" value="HTH_18"/>
    <property type="match status" value="1"/>
</dbReference>
<dbReference type="InterPro" id="IPR020449">
    <property type="entry name" value="Tscrpt_reg_AraC-type_HTH"/>
</dbReference>
<dbReference type="InterPro" id="IPR009057">
    <property type="entry name" value="Homeodomain-like_sf"/>
</dbReference>
<name>A0A3S1CYD8_9BACL</name>
<dbReference type="InterPro" id="IPR018060">
    <property type="entry name" value="HTH_AraC"/>
</dbReference>
<dbReference type="SUPFAM" id="SSF46689">
    <property type="entry name" value="Homeodomain-like"/>
    <property type="match status" value="2"/>
</dbReference>